<dbReference type="PANTHER" id="PTHR43081">
    <property type="entry name" value="ADENYLATE CYCLASE, TERMINAL-DIFFERENTIATION SPECIFIC-RELATED"/>
    <property type="match status" value="1"/>
</dbReference>
<evidence type="ECO:0000259" key="2">
    <source>
        <dbReference type="PROSITE" id="PS50125"/>
    </source>
</evidence>
<dbReference type="Gene3D" id="3.30.70.1230">
    <property type="entry name" value="Nucleotide cyclase"/>
    <property type="match status" value="1"/>
</dbReference>
<organism evidence="3 4">
    <name type="scientific">Phyllobacterium ifriqiyense</name>
    <dbReference type="NCBI Taxonomy" id="314238"/>
    <lineage>
        <taxon>Bacteria</taxon>
        <taxon>Pseudomonadati</taxon>
        <taxon>Pseudomonadota</taxon>
        <taxon>Alphaproteobacteria</taxon>
        <taxon>Hyphomicrobiales</taxon>
        <taxon>Phyllobacteriaceae</taxon>
        <taxon>Phyllobacterium</taxon>
    </lineage>
</organism>
<name>A0ABU0S509_9HYPH</name>
<dbReference type="InterPro" id="IPR001054">
    <property type="entry name" value="A/G_cyclase"/>
</dbReference>
<dbReference type="PANTHER" id="PTHR43081:SF1">
    <property type="entry name" value="ADENYLATE CYCLASE, TERMINAL-DIFFERENTIATION SPECIFIC"/>
    <property type="match status" value="1"/>
</dbReference>
<keyword evidence="1" id="KW-0472">Membrane</keyword>
<keyword evidence="1" id="KW-1133">Transmembrane helix</keyword>
<dbReference type="Pfam" id="PF00211">
    <property type="entry name" value="Guanylate_cyc"/>
    <property type="match status" value="1"/>
</dbReference>
<feature type="transmembrane region" description="Helical" evidence="1">
    <location>
        <begin position="33"/>
        <end position="49"/>
    </location>
</feature>
<evidence type="ECO:0000313" key="3">
    <source>
        <dbReference type="EMBL" id="MDQ0995837.1"/>
    </source>
</evidence>
<dbReference type="EC" id="4.6.1.1" evidence="3"/>
<dbReference type="GO" id="GO:0004016">
    <property type="term" value="F:adenylate cyclase activity"/>
    <property type="evidence" value="ECO:0007669"/>
    <property type="project" value="UniProtKB-EC"/>
</dbReference>
<feature type="transmembrane region" description="Helical" evidence="1">
    <location>
        <begin position="7"/>
        <end position="27"/>
    </location>
</feature>
<sequence length="348" mass="38442">MNRYSGGFWIFILCVVSISGALFSWAFYGEPSIVGSVFALFTCVPIIALERGALFPRLYARIAALSTPLYLIAMLIVTYILMYVGSALCRLLLGFIGYQTYESWREIAILPASAMFAALGVSLVVSFVARVRELLGRDVFSSLLIGRYRKPIEEERVFLFIDLVGSTSFAQEFGDLRAQQFLGALFAAFAEPVRRYRGTIDDYIGDAAIITWPMARGTKNGNSVKCVFAILDSIEADREKWLKNFGRVPQLRAALHGGPIITAEIGVDHHKITYFGDTVNTTARLETLCRTLDAPVLISGDLAKRVEFEGDIQPEFLGMHAVKGRGQTLGVMALKRAANIPTSTNFVH</sequence>
<reference evidence="3 4" key="1">
    <citation type="submission" date="2023-07" db="EMBL/GenBank/DDBJ databases">
        <title>Comparative genomics of wheat-associated soil bacteria to identify genetic determinants of phenazine resistance.</title>
        <authorList>
            <person name="Mouncey N."/>
        </authorList>
    </citation>
    <scope>NUCLEOTIDE SEQUENCE [LARGE SCALE GENOMIC DNA]</scope>
    <source>
        <strain evidence="3 4">W4I11</strain>
    </source>
</reference>
<dbReference type="InterPro" id="IPR050697">
    <property type="entry name" value="Adenylyl/Guanylyl_Cyclase_3/4"/>
</dbReference>
<evidence type="ECO:0000256" key="1">
    <source>
        <dbReference type="SAM" id="Phobius"/>
    </source>
</evidence>
<feature type="transmembrane region" description="Helical" evidence="1">
    <location>
        <begin position="108"/>
        <end position="129"/>
    </location>
</feature>
<dbReference type="CDD" id="cd07302">
    <property type="entry name" value="CHD"/>
    <property type="match status" value="1"/>
</dbReference>
<dbReference type="EMBL" id="JAUSZT010000002">
    <property type="protein sequence ID" value="MDQ0995837.1"/>
    <property type="molecule type" value="Genomic_DNA"/>
</dbReference>
<dbReference type="SMART" id="SM00044">
    <property type="entry name" value="CYCc"/>
    <property type="match status" value="1"/>
</dbReference>
<gene>
    <name evidence="3" type="ORF">QFZ34_001014</name>
</gene>
<accession>A0ABU0S509</accession>
<proteinExistence type="predicted"/>
<feature type="transmembrane region" description="Helical" evidence="1">
    <location>
        <begin position="69"/>
        <end position="96"/>
    </location>
</feature>
<feature type="domain" description="Guanylate cyclase" evidence="2">
    <location>
        <begin position="157"/>
        <end position="286"/>
    </location>
</feature>
<dbReference type="InterPro" id="IPR029787">
    <property type="entry name" value="Nucleotide_cyclase"/>
</dbReference>
<protein>
    <submittedName>
        <fullName evidence="3">Adenylate cyclase</fullName>
        <ecNumber evidence="3">4.6.1.1</ecNumber>
    </submittedName>
</protein>
<comment type="caution">
    <text evidence="3">The sequence shown here is derived from an EMBL/GenBank/DDBJ whole genome shotgun (WGS) entry which is preliminary data.</text>
</comment>
<dbReference type="PROSITE" id="PS50125">
    <property type="entry name" value="GUANYLATE_CYCLASE_2"/>
    <property type="match status" value="1"/>
</dbReference>
<keyword evidence="3" id="KW-0456">Lyase</keyword>
<dbReference type="RefSeq" id="WP_115054062.1">
    <property type="nucleotide sequence ID" value="NZ_JAUSZT010000002.1"/>
</dbReference>
<dbReference type="Proteomes" id="UP001237780">
    <property type="component" value="Unassembled WGS sequence"/>
</dbReference>
<evidence type="ECO:0000313" key="4">
    <source>
        <dbReference type="Proteomes" id="UP001237780"/>
    </source>
</evidence>
<keyword evidence="1" id="KW-0812">Transmembrane</keyword>
<dbReference type="SUPFAM" id="SSF55073">
    <property type="entry name" value="Nucleotide cyclase"/>
    <property type="match status" value="1"/>
</dbReference>
<keyword evidence="4" id="KW-1185">Reference proteome</keyword>